<protein>
    <submittedName>
        <fullName evidence="3">Alpha/beta hydrolase</fullName>
    </submittedName>
</protein>
<dbReference type="PANTHER" id="PTHR48081">
    <property type="entry name" value="AB HYDROLASE SUPERFAMILY PROTEIN C4A8.06C"/>
    <property type="match status" value="1"/>
</dbReference>
<evidence type="ECO:0000313" key="3">
    <source>
        <dbReference type="EMBL" id="HIT75525.1"/>
    </source>
</evidence>
<proteinExistence type="predicted"/>
<dbReference type="InterPro" id="IPR050300">
    <property type="entry name" value="GDXG_lipolytic_enzyme"/>
</dbReference>
<dbReference type="EMBL" id="DVLP01000242">
    <property type="protein sequence ID" value="HIT75525.1"/>
    <property type="molecule type" value="Genomic_DNA"/>
</dbReference>
<dbReference type="InterPro" id="IPR029058">
    <property type="entry name" value="AB_hydrolase_fold"/>
</dbReference>
<feature type="domain" description="Alpha/beta hydrolase fold-3" evidence="2">
    <location>
        <begin position="34"/>
        <end position="222"/>
    </location>
</feature>
<dbReference type="Pfam" id="PF07859">
    <property type="entry name" value="Abhydrolase_3"/>
    <property type="match status" value="1"/>
</dbReference>
<dbReference type="InterPro" id="IPR013094">
    <property type="entry name" value="AB_hydrolase_3"/>
</dbReference>
<dbReference type="Gene3D" id="3.40.50.1820">
    <property type="entry name" value="alpha/beta hydrolase"/>
    <property type="match status" value="1"/>
</dbReference>
<dbReference type="Proteomes" id="UP000886842">
    <property type="component" value="Unassembled WGS sequence"/>
</dbReference>
<dbReference type="AlphaFoldDB" id="A0A9D1KMC1"/>
<evidence type="ECO:0000313" key="4">
    <source>
        <dbReference type="Proteomes" id="UP000886842"/>
    </source>
</evidence>
<organism evidence="3 4">
    <name type="scientific">Candidatus Avipropionibacterium avicola</name>
    <dbReference type="NCBI Taxonomy" id="2840701"/>
    <lineage>
        <taxon>Bacteria</taxon>
        <taxon>Bacillati</taxon>
        <taxon>Actinomycetota</taxon>
        <taxon>Actinomycetes</taxon>
        <taxon>Propionibacteriales</taxon>
        <taxon>Propionibacteriaceae</taxon>
        <taxon>Propionibacteriaceae incertae sedis</taxon>
        <taxon>Candidatus Avipropionibacterium</taxon>
    </lineage>
</organism>
<keyword evidence="1 3" id="KW-0378">Hydrolase</keyword>
<evidence type="ECO:0000256" key="1">
    <source>
        <dbReference type="ARBA" id="ARBA00022801"/>
    </source>
</evidence>
<sequence length="248" mass="27047">MRTLAHPDRQVETQSIDLYDPAAGTPEGHGRLAMLFVHGGGWYAGERSAFDEWAERAAAQGHPAGSTGYRVDEESTYRDKVADVIAGWRLLAEQFPDAESVCLVGSSAGAHLVTALALADPDLVPALPVSAVVSFNGPGSLRRETLYKDATWQRVDQLAMTPEEFDLLDGEVTVRPLEWAFVNAEDETSFPHEHVAALAARLEAAGHHTETTVVPDTKHGFCYKVLSRGGEPARVSAEAVDRFWNRLR</sequence>
<dbReference type="SUPFAM" id="SSF53474">
    <property type="entry name" value="alpha/beta-Hydrolases"/>
    <property type="match status" value="1"/>
</dbReference>
<reference evidence="3" key="1">
    <citation type="submission" date="2020-10" db="EMBL/GenBank/DDBJ databases">
        <authorList>
            <person name="Gilroy R."/>
        </authorList>
    </citation>
    <scope>NUCLEOTIDE SEQUENCE</scope>
    <source>
        <strain evidence="3">ChiGjej1B1-24693</strain>
    </source>
</reference>
<name>A0A9D1KMC1_9ACTN</name>
<evidence type="ECO:0000259" key="2">
    <source>
        <dbReference type="Pfam" id="PF07859"/>
    </source>
</evidence>
<accession>A0A9D1KMC1</accession>
<gene>
    <name evidence="3" type="ORF">IAA98_08065</name>
</gene>
<reference evidence="3" key="2">
    <citation type="journal article" date="2021" name="PeerJ">
        <title>Extensive microbial diversity within the chicken gut microbiome revealed by metagenomics and culture.</title>
        <authorList>
            <person name="Gilroy R."/>
            <person name="Ravi A."/>
            <person name="Getino M."/>
            <person name="Pursley I."/>
            <person name="Horton D.L."/>
            <person name="Alikhan N.F."/>
            <person name="Baker D."/>
            <person name="Gharbi K."/>
            <person name="Hall N."/>
            <person name="Watson M."/>
            <person name="Adriaenssens E.M."/>
            <person name="Foster-Nyarko E."/>
            <person name="Jarju S."/>
            <person name="Secka A."/>
            <person name="Antonio M."/>
            <person name="Oren A."/>
            <person name="Chaudhuri R.R."/>
            <person name="La Ragione R."/>
            <person name="Hildebrand F."/>
            <person name="Pallen M.J."/>
        </authorList>
    </citation>
    <scope>NUCLEOTIDE SEQUENCE</scope>
    <source>
        <strain evidence="3">ChiGjej1B1-24693</strain>
    </source>
</reference>
<dbReference type="GO" id="GO:0016787">
    <property type="term" value="F:hydrolase activity"/>
    <property type="evidence" value="ECO:0007669"/>
    <property type="project" value="UniProtKB-KW"/>
</dbReference>
<comment type="caution">
    <text evidence="3">The sequence shown here is derived from an EMBL/GenBank/DDBJ whole genome shotgun (WGS) entry which is preliminary data.</text>
</comment>